<dbReference type="Proteomes" id="UP000536720">
    <property type="component" value="Unassembled WGS sequence"/>
</dbReference>
<organism evidence="2 3">
    <name type="scientific">Pseudomonas corrugata</name>
    <dbReference type="NCBI Taxonomy" id="47879"/>
    <lineage>
        <taxon>Bacteria</taxon>
        <taxon>Pseudomonadati</taxon>
        <taxon>Pseudomonadota</taxon>
        <taxon>Gammaproteobacteria</taxon>
        <taxon>Pseudomonadales</taxon>
        <taxon>Pseudomonadaceae</taxon>
        <taxon>Pseudomonas</taxon>
    </lineage>
</organism>
<reference evidence="2 3" key="1">
    <citation type="journal article" date="2020" name="Front. Plant Sci.">
        <title>Isolation of Rhizosphere Bacteria That Improve Quality and Water Stress Tolerance in Greenhouse Ornamentals.</title>
        <authorList>
            <person name="Nordstedt N.P."/>
            <person name="Jones M.L."/>
        </authorList>
    </citation>
    <scope>NUCLEOTIDE SEQUENCE [LARGE SCALE GENOMIC DNA]</scope>
    <source>
        <strain evidence="2 3">C7D2</strain>
    </source>
</reference>
<evidence type="ECO:0000313" key="3">
    <source>
        <dbReference type="Proteomes" id="UP000536720"/>
    </source>
</evidence>
<sequence length="163" mass="18222">MSKADELAAKLRQTRQSRADTDNNADLAIEHWPAQVYELYHQIETWLAPVCEAGLTIRRNPTHVFESHSSGSTYNYAIDRLSMEGNHHRIELDPIARLSSHGEGCIEIHLKGQTRCLLRTVGEHGESRWHVQSNGQPQSEPLALDEDALVALVEEGLGLTHAV</sequence>
<protein>
    <submittedName>
        <fullName evidence="2">Uncharacterized protein</fullName>
    </submittedName>
</protein>
<gene>
    <name evidence="2" type="ORF">HNO91_22010</name>
</gene>
<dbReference type="EMBL" id="JABFMR010000024">
    <property type="protein sequence ID" value="NUT89113.1"/>
    <property type="molecule type" value="Genomic_DNA"/>
</dbReference>
<dbReference type="RefSeq" id="WP_175363639.1">
    <property type="nucleotide sequence ID" value="NZ_JABFMR010000024.1"/>
</dbReference>
<evidence type="ECO:0000256" key="1">
    <source>
        <dbReference type="SAM" id="MobiDB-lite"/>
    </source>
</evidence>
<name>A0A7Y6DJC2_9PSED</name>
<comment type="caution">
    <text evidence="2">The sequence shown here is derived from an EMBL/GenBank/DDBJ whole genome shotgun (WGS) entry which is preliminary data.</text>
</comment>
<proteinExistence type="predicted"/>
<dbReference type="AlphaFoldDB" id="A0A7Y6DJC2"/>
<evidence type="ECO:0000313" key="2">
    <source>
        <dbReference type="EMBL" id="NUT89113.1"/>
    </source>
</evidence>
<accession>A0A7Y6DJC2</accession>
<feature type="region of interest" description="Disordered" evidence="1">
    <location>
        <begin position="1"/>
        <end position="22"/>
    </location>
</feature>